<keyword evidence="1" id="KW-0479">Metal-binding</keyword>
<dbReference type="GO" id="GO:0046872">
    <property type="term" value="F:metal ion binding"/>
    <property type="evidence" value="ECO:0007669"/>
    <property type="project" value="UniProtKB-KW"/>
</dbReference>
<sequence length="127" mass="14626">MEPIIRKLSEGEWAGWPQEQVAARGKVSWKALQGVNDDEETDMVLGVARVFKDESLEAHRHLQPETYYVLSGKGKVTIEHVEYDVESDTMVYIPGDALHQINNYDDEPLRILYLFATPHFSDVIYKF</sequence>
<name>A0A6J6L4T9_9ZZZZ</name>
<dbReference type="InterPro" id="IPR014710">
    <property type="entry name" value="RmlC-like_jellyroll"/>
</dbReference>
<evidence type="ECO:0000256" key="1">
    <source>
        <dbReference type="ARBA" id="ARBA00022723"/>
    </source>
</evidence>
<organism evidence="3">
    <name type="scientific">freshwater metagenome</name>
    <dbReference type="NCBI Taxonomy" id="449393"/>
    <lineage>
        <taxon>unclassified sequences</taxon>
        <taxon>metagenomes</taxon>
        <taxon>ecological metagenomes</taxon>
    </lineage>
</organism>
<reference evidence="3" key="1">
    <citation type="submission" date="2020-05" db="EMBL/GenBank/DDBJ databases">
        <authorList>
            <person name="Chiriac C."/>
            <person name="Salcher M."/>
            <person name="Ghai R."/>
            <person name="Kavagutti S V."/>
        </authorList>
    </citation>
    <scope>NUCLEOTIDE SEQUENCE</scope>
</reference>
<feature type="domain" description="Cupin type-2" evidence="2">
    <location>
        <begin position="53"/>
        <end position="114"/>
    </location>
</feature>
<evidence type="ECO:0000313" key="3">
    <source>
        <dbReference type="EMBL" id="CAB4655713.1"/>
    </source>
</evidence>
<dbReference type="InterPro" id="IPR013096">
    <property type="entry name" value="Cupin_2"/>
</dbReference>
<accession>A0A6J6L4T9</accession>
<dbReference type="SUPFAM" id="SSF51182">
    <property type="entry name" value="RmlC-like cupins"/>
    <property type="match status" value="1"/>
</dbReference>
<dbReference type="Pfam" id="PF07883">
    <property type="entry name" value="Cupin_2"/>
    <property type="match status" value="1"/>
</dbReference>
<proteinExistence type="predicted"/>
<dbReference type="Gene3D" id="2.60.120.10">
    <property type="entry name" value="Jelly Rolls"/>
    <property type="match status" value="1"/>
</dbReference>
<dbReference type="PANTHER" id="PTHR35848">
    <property type="entry name" value="OXALATE-BINDING PROTEIN"/>
    <property type="match status" value="1"/>
</dbReference>
<dbReference type="PANTHER" id="PTHR35848:SF6">
    <property type="entry name" value="CUPIN TYPE-2 DOMAIN-CONTAINING PROTEIN"/>
    <property type="match status" value="1"/>
</dbReference>
<protein>
    <submittedName>
        <fullName evidence="3">Unannotated protein</fullName>
    </submittedName>
</protein>
<dbReference type="EMBL" id="CAEZWI010000090">
    <property type="protein sequence ID" value="CAB4655713.1"/>
    <property type="molecule type" value="Genomic_DNA"/>
</dbReference>
<dbReference type="InterPro" id="IPR051610">
    <property type="entry name" value="GPI/OXD"/>
</dbReference>
<dbReference type="AlphaFoldDB" id="A0A6J6L4T9"/>
<gene>
    <name evidence="3" type="ORF">UFOPK2237_00771</name>
</gene>
<dbReference type="InterPro" id="IPR011051">
    <property type="entry name" value="RmlC_Cupin_sf"/>
</dbReference>
<evidence type="ECO:0000259" key="2">
    <source>
        <dbReference type="Pfam" id="PF07883"/>
    </source>
</evidence>